<dbReference type="InterPro" id="IPR020103">
    <property type="entry name" value="PsdUridine_synth_cat_dom_sf"/>
</dbReference>
<dbReference type="InterPro" id="IPR006145">
    <property type="entry name" value="PsdUridine_synth_RsuA/RluA"/>
</dbReference>
<reference evidence="8" key="1">
    <citation type="journal article" date="2019" name="Int. J. Syst. Evol. Microbiol.">
        <title>The Global Catalogue of Microorganisms (GCM) 10K type strain sequencing project: providing services to taxonomists for standard genome sequencing and annotation.</title>
        <authorList>
            <consortium name="The Broad Institute Genomics Platform"/>
            <consortium name="The Broad Institute Genome Sequencing Center for Infectious Disease"/>
            <person name="Wu L."/>
            <person name="Ma J."/>
        </authorList>
    </citation>
    <scope>NUCLEOTIDE SEQUENCE [LARGE SCALE GENOMIC DNA]</scope>
    <source>
        <strain evidence="8">CGMCC 1.10832</strain>
    </source>
</reference>
<dbReference type="InterPro" id="IPR036986">
    <property type="entry name" value="S4_RNA-bd_sf"/>
</dbReference>
<evidence type="ECO:0000256" key="1">
    <source>
        <dbReference type="ARBA" id="ARBA00008348"/>
    </source>
</evidence>
<gene>
    <name evidence="7" type="ORF">GCM10011506_24000</name>
</gene>
<dbReference type="EC" id="5.4.99.-" evidence="4"/>
<dbReference type="PROSITE" id="PS01149">
    <property type="entry name" value="PSI_RSU"/>
    <property type="match status" value="1"/>
</dbReference>
<dbReference type="InterPro" id="IPR000748">
    <property type="entry name" value="PsdUridine_synth_RsuA/RluB/E/F"/>
</dbReference>
<dbReference type="Gene3D" id="3.10.290.10">
    <property type="entry name" value="RNA-binding S4 domain"/>
    <property type="match status" value="1"/>
</dbReference>
<evidence type="ECO:0000256" key="2">
    <source>
        <dbReference type="ARBA" id="ARBA00023235"/>
    </source>
</evidence>
<evidence type="ECO:0000259" key="6">
    <source>
        <dbReference type="SMART" id="SM00363"/>
    </source>
</evidence>
<proteinExistence type="inferred from homology"/>
<feature type="compositionally biased region" description="Basic and acidic residues" evidence="5">
    <location>
        <begin position="23"/>
        <end position="49"/>
    </location>
</feature>
<dbReference type="NCBIfam" id="TIGR00093">
    <property type="entry name" value="pseudouridine synthase"/>
    <property type="match status" value="1"/>
</dbReference>
<dbReference type="InterPro" id="IPR018496">
    <property type="entry name" value="PsdUridine_synth_RsuA/RluB_CS"/>
</dbReference>
<accession>A0ABQ1MI74</accession>
<evidence type="ECO:0000256" key="4">
    <source>
        <dbReference type="RuleBase" id="RU003887"/>
    </source>
</evidence>
<organism evidence="7 8">
    <name type="scientific">Marivirga lumbricoides</name>
    <dbReference type="NCBI Taxonomy" id="1046115"/>
    <lineage>
        <taxon>Bacteria</taxon>
        <taxon>Pseudomonadati</taxon>
        <taxon>Bacteroidota</taxon>
        <taxon>Cytophagia</taxon>
        <taxon>Cytophagales</taxon>
        <taxon>Marivirgaceae</taxon>
        <taxon>Marivirga</taxon>
    </lineage>
</organism>
<evidence type="ECO:0000256" key="3">
    <source>
        <dbReference type="PROSITE-ProRule" id="PRU00182"/>
    </source>
</evidence>
<dbReference type="InterPro" id="IPR020094">
    <property type="entry name" value="TruA/RsuA/RluB/E/F_N"/>
</dbReference>
<dbReference type="InterPro" id="IPR050343">
    <property type="entry name" value="RsuA_PseudoU_synthase"/>
</dbReference>
<dbReference type="RefSeq" id="WP_188463675.1">
    <property type="nucleotide sequence ID" value="NZ_BAABHU010000007.1"/>
</dbReference>
<dbReference type="Gene3D" id="3.30.70.580">
    <property type="entry name" value="Pseudouridine synthase I, catalytic domain, N-terminal subdomain"/>
    <property type="match status" value="1"/>
</dbReference>
<protein>
    <recommendedName>
        <fullName evidence="4">Pseudouridine synthase</fullName>
        <ecNumber evidence="4">5.4.99.-</ecNumber>
    </recommendedName>
</protein>
<dbReference type="InterPro" id="IPR002942">
    <property type="entry name" value="S4_RNA-bd"/>
</dbReference>
<comment type="caution">
    <text evidence="7">The sequence shown here is derived from an EMBL/GenBank/DDBJ whole genome shotgun (WGS) entry which is preliminary data.</text>
</comment>
<dbReference type="Gene3D" id="3.30.70.1560">
    <property type="entry name" value="Alpha-L RNA-binding motif"/>
    <property type="match status" value="1"/>
</dbReference>
<dbReference type="InterPro" id="IPR042092">
    <property type="entry name" value="PsdUridine_s_RsuA/RluB/E/F_cat"/>
</dbReference>
<sequence>MAKKPFKKKYSSEKRLPSKKQPRRDVEQEETSYKEVKKKKVMEDQARAEEKVPSDGIRLNKYLANSGICSRREADQLIAEGKVKVNKKTITEMGYKVMPKDTVYFEGNPITREKLVYVLLNKPKGFLTTMDDPKERKTVMDLVSKACEERIYPVGRLDKNTTGLLLFTNDGDLVKKLTQPGNKLRKIYQIVLNKPIEEKDFLSIESGLTLDDGVARVEKIAILTPDFTTIGIEIVMGKNRMVRRIFEHLGYEIEKLDRTLYAGLTKKDLPRGKWRFLKEKEIINLKHMR</sequence>
<dbReference type="SMART" id="SM00363">
    <property type="entry name" value="S4"/>
    <property type="match status" value="1"/>
</dbReference>
<dbReference type="PANTHER" id="PTHR47683">
    <property type="entry name" value="PSEUDOURIDINE SYNTHASE FAMILY PROTEIN-RELATED"/>
    <property type="match status" value="1"/>
</dbReference>
<evidence type="ECO:0000313" key="7">
    <source>
        <dbReference type="EMBL" id="GGC37822.1"/>
    </source>
</evidence>
<keyword evidence="3" id="KW-0694">RNA-binding</keyword>
<dbReference type="CDD" id="cd00165">
    <property type="entry name" value="S4"/>
    <property type="match status" value="1"/>
</dbReference>
<keyword evidence="2 4" id="KW-0413">Isomerase</keyword>
<dbReference type="CDD" id="cd02870">
    <property type="entry name" value="PseudoU_synth_RsuA_like"/>
    <property type="match status" value="1"/>
</dbReference>
<keyword evidence="8" id="KW-1185">Reference proteome</keyword>
<dbReference type="Pfam" id="PF01479">
    <property type="entry name" value="S4"/>
    <property type="match status" value="1"/>
</dbReference>
<dbReference type="SUPFAM" id="SSF55174">
    <property type="entry name" value="Alpha-L RNA-binding motif"/>
    <property type="match status" value="1"/>
</dbReference>
<dbReference type="Pfam" id="PF00849">
    <property type="entry name" value="PseudoU_synth_2"/>
    <property type="match status" value="1"/>
</dbReference>
<feature type="domain" description="RNA-binding S4" evidence="6">
    <location>
        <begin position="57"/>
        <end position="116"/>
    </location>
</feature>
<name>A0ABQ1MI74_9BACT</name>
<dbReference type="Proteomes" id="UP000636010">
    <property type="component" value="Unassembled WGS sequence"/>
</dbReference>
<evidence type="ECO:0000313" key="8">
    <source>
        <dbReference type="Proteomes" id="UP000636010"/>
    </source>
</evidence>
<comment type="similarity">
    <text evidence="1 4">Belongs to the pseudouridine synthase RsuA family.</text>
</comment>
<dbReference type="EMBL" id="BMEC01000007">
    <property type="protein sequence ID" value="GGC37822.1"/>
    <property type="molecule type" value="Genomic_DNA"/>
</dbReference>
<dbReference type="PROSITE" id="PS50889">
    <property type="entry name" value="S4"/>
    <property type="match status" value="1"/>
</dbReference>
<dbReference type="PANTHER" id="PTHR47683:SF2">
    <property type="entry name" value="RNA-BINDING S4 DOMAIN-CONTAINING PROTEIN"/>
    <property type="match status" value="1"/>
</dbReference>
<feature type="region of interest" description="Disordered" evidence="5">
    <location>
        <begin position="1"/>
        <end position="49"/>
    </location>
</feature>
<evidence type="ECO:0000256" key="5">
    <source>
        <dbReference type="SAM" id="MobiDB-lite"/>
    </source>
</evidence>
<dbReference type="SUPFAM" id="SSF55120">
    <property type="entry name" value="Pseudouridine synthase"/>
    <property type="match status" value="1"/>
</dbReference>